<dbReference type="EMBL" id="CP000252">
    <property type="protein sequence ID" value="ABC77034.1"/>
    <property type="molecule type" value="Genomic_DNA"/>
</dbReference>
<proteinExistence type="predicted"/>
<protein>
    <submittedName>
        <fullName evidence="3">Chaperone protein dnaJ</fullName>
    </submittedName>
</protein>
<dbReference type="InterPro" id="IPR008971">
    <property type="entry name" value="HSP40/DnaJ_pept-bd"/>
</dbReference>
<dbReference type="RefSeq" id="WP_011417063.1">
    <property type="nucleotide sequence ID" value="NC_007759.1"/>
</dbReference>
<dbReference type="Proteomes" id="UP000001933">
    <property type="component" value="Chromosome"/>
</dbReference>
<dbReference type="PROSITE" id="PS50076">
    <property type="entry name" value="DNAJ_2"/>
    <property type="match status" value="1"/>
</dbReference>
<gene>
    <name evidence="3" type="ORF">SYN_00110</name>
</gene>
<dbReference type="SMART" id="SM00271">
    <property type="entry name" value="DnaJ"/>
    <property type="match status" value="1"/>
</dbReference>
<dbReference type="Gene3D" id="1.10.287.110">
    <property type="entry name" value="DnaJ domain"/>
    <property type="match status" value="1"/>
</dbReference>
<accession>Q2LSH8</accession>
<evidence type="ECO:0000256" key="1">
    <source>
        <dbReference type="ARBA" id="ARBA00023186"/>
    </source>
</evidence>
<dbReference type="InterPro" id="IPR001623">
    <property type="entry name" value="DnaJ_domain"/>
</dbReference>
<organism evidence="3 4">
    <name type="scientific">Syntrophus aciditrophicus (strain SB)</name>
    <dbReference type="NCBI Taxonomy" id="56780"/>
    <lineage>
        <taxon>Bacteria</taxon>
        <taxon>Pseudomonadati</taxon>
        <taxon>Thermodesulfobacteriota</taxon>
        <taxon>Syntrophia</taxon>
        <taxon>Syntrophales</taxon>
        <taxon>Syntrophaceae</taxon>
        <taxon>Syntrophus</taxon>
    </lineage>
</organism>
<evidence type="ECO:0000259" key="2">
    <source>
        <dbReference type="PROSITE" id="PS50076"/>
    </source>
</evidence>
<dbReference type="SUPFAM" id="SSF46565">
    <property type="entry name" value="Chaperone J-domain"/>
    <property type="match status" value="1"/>
</dbReference>
<dbReference type="GO" id="GO:0042026">
    <property type="term" value="P:protein refolding"/>
    <property type="evidence" value="ECO:0007669"/>
    <property type="project" value="TreeGrafter"/>
</dbReference>
<dbReference type="Pfam" id="PF01556">
    <property type="entry name" value="DnaJ_C"/>
    <property type="match status" value="1"/>
</dbReference>
<evidence type="ECO:0000313" key="4">
    <source>
        <dbReference type="Proteomes" id="UP000001933"/>
    </source>
</evidence>
<dbReference type="SUPFAM" id="SSF49493">
    <property type="entry name" value="HSP40/DnaJ peptide-binding domain"/>
    <property type="match status" value="1"/>
</dbReference>
<dbReference type="PANTHER" id="PTHR43096:SF48">
    <property type="entry name" value="CHAPERONE PROTEIN DNAJ"/>
    <property type="match status" value="1"/>
</dbReference>
<dbReference type="OrthoDB" id="9779889at2"/>
<dbReference type="STRING" id="56780.SYN_00110"/>
<dbReference type="PANTHER" id="PTHR43096">
    <property type="entry name" value="DNAJ HOMOLOG 1, MITOCHONDRIAL-RELATED"/>
    <property type="match status" value="1"/>
</dbReference>
<keyword evidence="4" id="KW-1185">Reference proteome</keyword>
<evidence type="ECO:0000313" key="3">
    <source>
        <dbReference type="EMBL" id="ABC77034.1"/>
    </source>
</evidence>
<dbReference type="InterPro" id="IPR036869">
    <property type="entry name" value="J_dom_sf"/>
</dbReference>
<dbReference type="AlphaFoldDB" id="Q2LSH8"/>
<dbReference type="Pfam" id="PF00226">
    <property type="entry name" value="DnaJ"/>
    <property type="match status" value="1"/>
</dbReference>
<sequence>MGPKDYYDILGLEKNTSQKQVRDAYRRLALLHHPDRNKDNPEAADRMKEINEAYAVLSDPQKRSEYDALRQTYGSSAYGRFRQTHSDQDIFKGSDIQQIFEELSRAFGFRGFDDVFRESYGEGYRTFEFRRPGICGRIFVGGIGNGQVAGRGGISGGYLERLIRYGLKKKWGIELPEKGRDLHDSIVLSPDLARFGGKIQYSCSKTGKELFVSIPPNMRSGQKLRLKGMGEHGRAGGDAGDLYVTVFIRSILIQKAKDLIVRIRSFLRPG</sequence>
<feature type="domain" description="J" evidence="2">
    <location>
        <begin position="5"/>
        <end position="70"/>
    </location>
</feature>
<dbReference type="GO" id="GO:0051082">
    <property type="term" value="F:unfolded protein binding"/>
    <property type="evidence" value="ECO:0007669"/>
    <property type="project" value="InterPro"/>
</dbReference>
<dbReference type="KEGG" id="sat:SYN_00110"/>
<name>Q2LSH8_SYNAS</name>
<dbReference type="InParanoid" id="Q2LSH8"/>
<reference evidence="3 4" key="1">
    <citation type="journal article" date="2007" name="Proc. Natl. Acad. Sci. U.S.A.">
        <title>The genome of Syntrophus aciditrophicus: life at the thermodynamic limit of microbial growth.</title>
        <authorList>
            <person name="McInerney M.J."/>
            <person name="Rohlin L."/>
            <person name="Mouttaki H."/>
            <person name="Kim U."/>
            <person name="Krupp R.S."/>
            <person name="Rios-Hernandez L."/>
            <person name="Sieber J."/>
            <person name="Struchtemeyer C.G."/>
            <person name="Bhattacharyya A."/>
            <person name="Campbell J.W."/>
            <person name="Gunsalus R.P."/>
        </authorList>
    </citation>
    <scope>NUCLEOTIDE SEQUENCE [LARGE SCALE GENOMIC DNA]</scope>
    <source>
        <strain evidence="3 4">SB</strain>
    </source>
</reference>
<dbReference type="GO" id="GO:0005737">
    <property type="term" value="C:cytoplasm"/>
    <property type="evidence" value="ECO:0007669"/>
    <property type="project" value="TreeGrafter"/>
</dbReference>
<dbReference type="InterPro" id="IPR002939">
    <property type="entry name" value="DnaJ_C"/>
</dbReference>
<dbReference type="eggNOG" id="COG0484">
    <property type="taxonomic scope" value="Bacteria"/>
</dbReference>
<keyword evidence="1" id="KW-0143">Chaperone</keyword>
<dbReference type="CDD" id="cd06257">
    <property type="entry name" value="DnaJ"/>
    <property type="match status" value="1"/>
</dbReference>
<dbReference type="PRINTS" id="PR00625">
    <property type="entry name" value="JDOMAIN"/>
</dbReference>
<dbReference type="Gene3D" id="2.60.260.20">
    <property type="entry name" value="Urease metallochaperone UreE, N-terminal domain"/>
    <property type="match status" value="1"/>
</dbReference>
<dbReference type="HOGENOM" id="CLU_017633_0_0_7"/>